<sequence length="306" mass="32818">MTKWTALIVLLVAGLLSGCLFDPGKDSAANEVKDTIVAMPGVTRAGFSTSDAGWSTVTLPYLFVTMATATPQQIRAVVDVLKRNAHEDLETVDITVSEKPMISANGTVSDIEADQFIADVERLRQLIPAVGSAGVIKWTRDDVPDGNLYVSAESPVTAILTAIRKSLGNIGLADIWLGESSRVQNWKVYFPLSPDQELQVDSQLESLPVQALAVTVSSGAITELTVAVSDLRTAESQLNGVITALGADPDSPLLLTWQFRKTRVAAAAGTVHVGACGYPTIRGPFQSPEEKALQQRLREQFDTCPR</sequence>
<reference evidence="1 2" key="1">
    <citation type="submission" date="2016-07" db="EMBL/GenBank/DDBJ databases">
        <authorList>
            <person name="Sutton G."/>
            <person name="Brinkac L."/>
            <person name="Sanka R."/>
            <person name="Adams M."/>
            <person name="Lau E."/>
            <person name="Kumar A."/>
            <person name="Macaden R."/>
        </authorList>
    </citation>
    <scope>NUCLEOTIDE SEQUENCE [LARGE SCALE GENOMIC DNA]</scope>
    <source>
        <strain evidence="1 2">GA-0871</strain>
    </source>
</reference>
<protein>
    <submittedName>
        <fullName evidence="1">Uncharacterized protein</fullName>
    </submittedName>
</protein>
<dbReference type="AlphaFoldDB" id="A0ABD6QDM6"/>
<dbReference type="Proteomes" id="UP000187001">
    <property type="component" value="Unassembled WGS sequence"/>
</dbReference>
<evidence type="ECO:0000313" key="1">
    <source>
        <dbReference type="EMBL" id="OMC32722.1"/>
    </source>
</evidence>
<accession>A0ABD6QDM6</accession>
<dbReference type="RefSeq" id="WP_064900185.1">
    <property type="nucleotide sequence ID" value="NZ_JAAZWL010000010.1"/>
</dbReference>
<name>A0ABD6QDM6_MYCFO</name>
<proteinExistence type="predicted"/>
<gene>
    <name evidence="1" type="ORF">A5742_15300</name>
</gene>
<comment type="caution">
    <text evidence="1">The sequence shown here is derived from an EMBL/GenBank/DDBJ whole genome shotgun (WGS) entry which is preliminary data.</text>
</comment>
<dbReference type="PROSITE" id="PS51257">
    <property type="entry name" value="PROKAR_LIPOPROTEIN"/>
    <property type="match status" value="1"/>
</dbReference>
<organism evidence="1 2">
    <name type="scientific">Mycolicibacterium fortuitum</name>
    <name type="common">Mycobacterium fortuitum</name>
    <dbReference type="NCBI Taxonomy" id="1766"/>
    <lineage>
        <taxon>Bacteria</taxon>
        <taxon>Bacillati</taxon>
        <taxon>Actinomycetota</taxon>
        <taxon>Actinomycetes</taxon>
        <taxon>Mycobacteriales</taxon>
        <taxon>Mycobacteriaceae</taxon>
        <taxon>Mycolicibacterium</taxon>
    </lineage>
</organism>
<dbReference type="EMBL" id="MBER01000184">
    <property type="protein sequence ID" value="OMC32722.1"/>
    <property type="molecule type" value="Genomic_DNA"/>
</dbReference>
<evidence type="ECO:0000313" key="2">
    <source>
        <dbReference type="Proteomes" id="UP000187001"/>
    </source>
</evidence>